<evidence type="ECO:0000313" key="3">
    <source>
        <dbReference type="Proteomes" id="UP000292372"/>
    </source>
</evidence>
<evidence type="ECO:0008006" key="4">
    <source>
        <dbReference type="Google" id="ProtNLM"/>
    </source>
</evidence>
<gene>
    <name evidence="2" type="ORF">EYD46_04155</name>
</gene>
<dbReference type="EMBL" id="SIRS01000002">
    <property type="protein sequence ID" value="TBN17515.1"/>
    <property type="molecule type" value="Genomic_DNA"/>
</dbReference>
<dbReference type="OrthoDB" id="837585at2"/>
<dbReference type="Proteomes" id="UP000292372">
    <property type="component" value="Unassembled WGS sequence"/>
</dbReference>
<evidence type="ECO:0000256" key="1">
    <source>
        <dbReference type="SAM" id="SignalP"/>
    </source>
</evidence>
<feature type="signal peptide" evidence="1">
    <location>
        <begin position="1"/>
        <end position="18"/>
    </location>
</feature>
<dbReference type="RefSeq" id="WP_130935807.1">
    <property type="nucleotide sequence ID" value="NZ_BMEE01000001.1"/>
</dbReference>
<keyword evidence="1" id="KW-0732">Signal</keyword>
<dbReference type="InterPro" id="IPR034660">
    <property type="entry name" value="DinB/YfiT-like"/>
</dbReference>
<reference evidence="2 3" key="1">
    <citation type="journal article" date="2015" name="Int. J. Syst. Evol. Microbiol.">
        <title>Hyunsoonleella pacifica sp. nov., isolated from seawater of South Pacific Gyre.</title>
        <authorList>
            <person name="Gao X."/>
            <person name="Zhang Z."/>
            <person name="Dai X."/>
            <person name="Zhang X.H."/>
        </authorList>
    </citation>
    <scope>NUCLEOTIDE SEQUENCE [LARGE SCALE GENOMIC DNA]</scope>
    <source>
        <strain evidence="2 3">SW033</strain>
    </source>
</reference>
<organism evidence="2 3">
    <name type="scientific">Hyunsoonleella pacifica</name>
    <dbReference type="NCBI Taxonomy" id="1080224"/>
    <lineage>
        <taxon>Bacteria</taxon>
        <taxon>Pseudomonadati</taxon>
        <taxon>Bacteroidota</taxon>
        <taxon>Flavobacteriia</taxon>
        <taxon>Flavobacteriales</taxon>
        <taxon>Flavobacteriaceae</taxon>
    </lineage>
</organism>
<name>A0A4Q9FPV6_9FLAO</name>
<sequence length="184" mass="20622">MKAITLTFSILLSISIMAQDDTKLPYYEIPEAAESYTAGTAVSRMIDGLGFRYYWATEGLRPEDLAYKPSDSGRTSGETIDHLFGLSNFILSAIIKDFKPVDGKAMTFDEKRKQTLLNFKKASDILRTTEDLSKFDNSKYPFWNVINGPIADALWHCGQVVMLRRASGNPFNSKVSVFAGKLRD</sequence>
<dbReference type="SUPFAM" id="SSF109854">
    <property type="entry name" value="DinB/YfiT-like putative metalloenzymes"/>
    <property type="match status" value="1"/>
</dbReference>
<comment type="caution">
    <text evidence="2">The sequence shown here is derived from an EMBL/GenBank/DDBJ whole genome shotgun (WGS) entry which is preliminary data.</text>
</comment>
<keyword evidence="3" id="KW-1185">Reference proteome</keyword>
<protein>
    <recommendedName>
        <fullName evidence="4">DinB family protein</fullName>
    </recommendedName>
</protein>
<evidence type="ECO:0000313" key="2">
    <source>
        <dbReference type="EMBL" id="TBN17515.1"/>
    </source>
</evidence>
<dbReference type="Gene3D" id="1.20.120.450">
    <property type="entry name" value="dinb family like domain"/>
    <property type="match status" value="1"/>
</dbReference>
<feature type="chain" id="PRO_5020832181" description="DinB family protein" evidence="1">
    <location>
        <begin position="19"/>
        <end position="184"/>
    </location>
</feature>
<proteinExistence type="predicted"/>
<dbReference type="AlphaFoldDB" id="A0A4Q9FPV6"/>
<accession>A0A4Q9FPV6</accession>